<accession>A0A3Q9GCJ2</accession>
<dbReference type="RefSeq" id="WP_126705130.1">
    <property type="nucleotide sequence ID" value="NZ_CP034662.1"/>
</dbReference>
<reference evidence="1 3" key="1">
    <citation type="submission" date="2018-12" db="EMBL/GenBank/DDBJ databases">
        <title>Persistence of Moraxella catarrhalis in Chronic Obstructive Pulmonary Disease and Regulation of the Hag/MID Adhesin.</title>
        <authorList>
            <person name="Murphy T."/>
            <person name="Zhao X."/>
            <person name="Vyas G."/>
            <person name="Aluvathingal J."/>
            <person name="Nadendla S."/>
            <person name="Tallon L."/>
            <person name="Tettelin H."/>
        </authorList>
    </citation>
    <scope>NUCLEOTIDE SEQUENCE [LARGE SCALE GENOMIC DNA]</scope>
    <source>
        <strain evidence="1 3">46P58B1</strain>
    </source>
</reference>
<organism evidence="1 3">
    <name type="scientific">Moraxella catarrhalis</name>
    <name type="common">Branhamella catarrhalis</name>
    <dbReference type="NCBI Taxonomy" id="480"/>
    <lineage>
        <taxon>Bacteria</taxon>
        <taxon>Pseudomonadati</taxon>
        <taxon>Pseudomonadota</taxon>
        <taxon>Gammaproteobacteria</taxon>
        <taxon>Moraxellales</taxon>
        <taxon>Moraxellaceae</taxon>
        <taxon>Moraxella</taxon>
    </lineage>
</organism>
<evidence type="ECO:0000313" key="1">
    <source>
        <dbReference type="EMBL" id="AZQ92747.1"/>
    </source>
</evidence>
<dbReference type="EMBL" id="CP034662">
    <property type="protein sequence ID" value="AZQ92747.1"/>
    <property type="molecule type" value="Genomic_DNA"/>
</dbReference>
<name>A0A3Q9GCJ2_MORCA</name>
<dbReference type="Proteomes" id="UP000280228">
    <property type="component" value="Chromosome"/>
</dbReference>
<gene>
    <name evidence="2" type="ORF">EJK53_1584</name>
    <name evidence="1" type="ORF">EJK53_1658</name>
</gene>
<protein>
    <submittedName>
        <fullName evidence="1">Uncharacterized protein</fullName>
    </submittedName>
</protein>
<dbReference type="EMBL" id="CP034662">
    <property type="protein sequence ID" value="AZQ94253.1"/>
    <property type="molecule type" value="Genomic_DNA"/>
</dbReference>
<evidence type="ECO:0000313" key="2">
    <source>
        <dbReference type="EMBL" id="AZQ94253.1"/>
    </source>
</evidence>
<dbReference type="AlphaFoldDB" id="A0A3Q9GCJ2"/>
<sequence>MNNQLFKAGDKVYYPLISNKILTLLKNDEDTVSVDLGVGNYTVFNPNGKKFKHHLAQSIFHATQLNYELLTNLYPHIQFEKPRPTPATIVKKMLDDGYAYVICNILLPNNVVKDIIKDYDDNVLFGEYGNCDCDEVIPLDAYTGKIIVDYKDGKPVLEDE</sequence>
<evidence type="ECO:0000313" key="3">
    <source>
        <dbReference type="Proteomes" id="UP000280228"/>
    </source>
</evidence>
<proteinExistence type="predicted"/>